<feature type="region of interest" description="Disordered" evidence="1">
    <location>
        <begin position="627"/>
        <end position="650"/>
    </location>
</feature>
<sequence>MPHAMVSAFQGHQFLNSNVSGNARAHFGDTHNETTVVWNTIHIVVQESGGDDRHVGLPDNVRSPAREKKINENVEALLHHIDPEFKEITMLGARFVEERAFRLRSAAPDSFLPPEGTAVERQGSNSQPRTTFTSNSKDNSILSKISELEGSEHQSHSAIGKQVHPPAGHAADVLMSSLVATRRELSELRESLNSVVAQQRDLLMASQTRDKPLVQRLFLAIFNAAKSRLRAQNAGNSTKAILIQVFGPWWGVNSSSTNRSSEDDAAAASLVDDFLRSSFLLACCYIPRMAKQLMSRVRQDPVFAILLPCLGSSLVRLMHNIPQHVSWLQGDDSITLEDALGVSIKIPLLLCRSSKIFHAFIETHFENKPGMLIVQARKYSITLDSRRGRVILQGSEGWKTGEIKARSTVIMSIHVSSNAAICLNCGNPLVNQSEDVNEFYTCPCGRLYRTHHEKPSGHNDATSVPDQTASSSGIDQENPSDAGASAIRLPSPSSIDGNANSSHTTSLDAGELAVIRNIDLMLPVQQSMGIPEDSSESYLLPPDTSLADALTYKMSHKTMSSAGEREEISSMLTERLEQTALGQTYINGGPGSAVNRLPPNSSFEDLVAAQMMDVTRDMQRQVREKLASISKSTGMTPSATPNNSDTPLHEGQDVSSLAVADHAAGSPPGMSSDDSRDLQVEELKAMMQKLSSMQLAMSNVYNTMHENAMNSIRNIKA</sequence>
<dbReference type="GeneID" id="25278621"/>
<gene>
    <name evidence="3" type="ORF">A1O9_03687</name>
</gene>
<protein>
    <recommendedName>
        <fullName evidence="2">Ubiquitin-like domain-containing protein</fullName>
    </recommendedName>
</protein>
<feature type="compositionally biased region" description="Polar residues" evidence="1">
    <location>
        <begin position="491"/>
        <end position="505"/>
    </location>
</feature>
<evidence type="ECO:0000259" key="2">
    <source>
        <dbReference type="Pfam" id="PF22893"/>
    </source>
</evidence>
<dbReference type="Pfam" id="PF22893">
    <property type="entry name" value="ULD_2"/>
    <property type="match status" value="1"/>
</dbReference>
<feature type="compositionally biased region" description="Polar residues" evidence="1">
    <location>
        <begin position="629"/>
        <end position="646"/>
    </location>
</feature>
<name>A0A072PFG4_9EURO</name>
<evidence type="ECO:0000313" key="4">
    <source>
        <dbReference type="Proteomes" id="UP000027920"/>
    </source>
</evidence>
<keyword evidence="4" id="KW-1185">Reference proteome</keyword>
<organism evidence="3 4">
    <name type="scientific">Exophiala aquamarina CBS 119918</name>
    <dbReference type="NCBI Taxonomy" id="1182545"/>
    <lineage>
        <taxon>Eukaryota</taxon>
        <taxon>Fungi</taxon>
        <taxon>Dikarya</taxon>
        <taxon>Ascomycota</taxon>
        <taxon>Pezizomycotina</taxon>
        <taxon>Eurotiomycetes</taxon>
        <taxon>Chaetothyriomycetidae</taxon>
        <taxon>Chaetothyriales</taxon>
        <taxon>Herpotrichiellaceae</taxon>
        <taxon>Exophiala</taxon>
    </lineage>
</organism>
<feature type="domain" description="Ubiquitin-like" evidence="2">
    <location>
        <begin position="331"/>
        <end position="415"/>
    </location>
</feature>
<dbReference type="EMBL" id="AMGV01000003">
    <property type="protein sequence ID" value="KEF58844.1"/>
    <property type="molecule type" value="Genomic_DNA"/>
</dbReference>
<accession>A0A072PFG4</accession>
<dbReference type="RefSeq" id="XP_013261434.1">
    <property type="nucleotide sequence ID" value="XM_013405980.1"/>
</dbReference>
<dbReference type="AlphaFoldDB" id="A0A072PFG4"/>
<feature type="compositionally biased region" description="Polar residues" evidence="1">
    <location>
        <begin position="122"/>
        <end position="140"/>
    </location>
</feature>
<comment type="caution">
    <text evidence="3">The sequence shown here is derived from an EMBL/GenBank/DDBJ whole genome shotgun (WGS) entry which is preliminary data.</text>
</comment>
<reference evidence="3 4" key="1">
    <citation type="submission" date="2013-03" db="EMBL/GenBank/DDBJ databases">
        <title>The Genome Sequence of Exophiala aquamarina CBS 119918.</title>
        <authorList>
            <consortium name="The Broad Institute Genomics Platform"/>
            <person name="Cuomo C."/>
            <person name="de Hoog S."/>
            <person name="Gorbushina A."/>
            <person name="Walker B."/>
            <person name="Young S.K."/>
            <person name="Zeng Q."/>
            <person name="Gargeya S."/>
            <person name="Fitzgerald M."/>
            <person name="Haas B."/>
            <person name="Abouelleil A."/>
            <person name="Allen A.W."/>
            <person name="Alvarado L."/>
            <person name="Arachchi H.M."/>
            <person name="Berlin A.M."/>
            <person name="Chapman S.B."/>
            <person name="Gainer-Dewar J."/>
            <person name="Goldberg J."/>
            <person name="Griggs A."/>
            <person name="Gujja S."/>
            <person name="Hansen M."/>
            <person name="Howarth C."/>
            <person name="Imamovic A."/>
            <person name="Ireland A."/>
            <person name="Larimer J."/>
            <person name="McCowan C."/>
            <person name="Murphy C."/>
            <person name="Pearson M."/>
            <person name="Poon T.W."/>
            <person name="Priest M."/>
            <person name="Roberts A."/>
            <person name="Saif S."/>
            <person name="Shea T."/>
            <person name="Sisk P."/>
            <person name="Sykes S."/>
            <person name="Wortman J."/>
            <person name="Nusbaum C."/>
            <person name="Birren B."/>
        </authorList>
    </citation>
    <scope>NUCLEOTIDE SEQUENCE [LARGE SCALE GENOMIC DNA]</scope>
    <source>
        <strain evidence="3 4">CBS 119918</strain>
    </source>
</reference>
<evidence type="ECO:0000313" key="3">
    <source>
        <dbReference type="EMBL" id="KEF58844.1"/>
    </source>
</evidence>
<dbReference type="VEuPathDB" id="FungiDB:A1O9_03687"/>
<feature type="region of interest" description="Disordered" evidence="1">
    <location>
        <begin position="454"/>
        <end position="505"/>
    </location>
</feature>
<proteinExistence type="predicted"/>
<dbReference type="HOGENOM" id="CLU_385430_0_0_1"/>
<dbReference type="InterPro" id="IPR054464">
    <property type="entry name" value="ULD_fung"/>
</dbReference>
<dbReference type="Proteomes" id="UP000027920">
    <property type="component" value="Unassembled WGS sequence"/>
</dbReference>
<feature type="compositionally biased region" description="Polar residues" evidence="1">
    <location>
        <begin position="459"/>
        <end position="479"/>
    </location>
</feature>
<dbReference type="OrthoDB" id="3045089at2759"/>
<evidence type="ECO:0000256" key="1">
    <source>
        <dbReference type="SAM" id="MobiDB-lite"/>
    </source>
</evidence>
<feature type="region of interest" description="Disordered" evidence="1">
    <location>
        <begin position="107"/>
        <end position="140"/>
    </location>
</feature>